<dbReference type="EMBL" id="CP012023">
    <property type="protein sequence ID" value="ALI56077.1"/>
    <property type="molecule type" value="Genomic_DNA"/>
</dbReference>
<keyword evidence="2" id="KW-1185">Reference proteome</keyword>
<name>A0A0N7HIT0_9RHOB</name>
<gene>
    <name evidence="1" type="ORF">IMCC12053_2130</name>
</gene>
<accession>A0A0N7HIT0</accession>
<protein>
    <submittedName>
        <fullName evidence="1">Uncharacterized protein</fullName>
    </submittedName>
</protein>
<evidence type="ECO:0000313" key="2">
    <source>
        <dbReference type="Proteomes" id="UP000064920"/>
    </source>
</evidence>
<reference evidence="2" key="1">
    <citation type="submission" date="2015-05" db="EMBL/GenBank/DDBJ databases">
        <authorList>
            <person name="Oh H.-M."/>
            <person name="Yang J.-A."/>
            <person name="Cho J.-C."/>
            <person name="Kang I."/>
        </authorList>
    </citation>
    <scope>NUCLEOTIDE SEQUENCE [LARGE SCALE GENOMIC DNA]</scope>
    <source>
        <strain evidence="2">IMCC 12053</strain>
    </source>
</reference>
<sequence>MAQGERRGFGLVFFDISRFWARYVTYGARRRGAVGLLASNLRNFAILSPRWAAKIAKD</sequence>
<dbReference type="AlphaFoldDB" id="A0A0N7HIT0"/>
<evidence type="ECO:0000313" key="1">
    <source>
        <dbReference type="EMBL" id="ALI56077.1"/>
    </source>
</evidence>
<dbReference type="KEGG" id="cmar:IMCC12053_2130"/>
<dbReference type="STRING" id="1397108.IMCC12053_2130"/>
<proteinExistence type="predicted"/>
<dbReference type="PATRIC" id="fig|1397108.4.peg.2184"/>
<dbReference type="Proteomes" id="UP000064920">
    <property type="component" value="Chromosome"/>
</dbReference>
<organism evidence="1 2">
    <name type="scientific">Celeribacter marinus</name>
    <dbReference type="NCBI Taxonomy" id="1397108"/>
    <lineage>
        <taxon>Bacteria</taxon>
        <taxon>Pseudomonadati</taxon>
        <taxon>Pseudomonadota</taxon>
        <taxon>Alphaproteobacteria</taxon>
        <taxon>Rhodobacterales</taxon>
        <taxon>Roseobacteraceae</taxon>
        <taxon>Celeribacter</taxon>
    </lineage>
</organism>